<dbReference type="AlphaFoldDB" id="A0A8J3PY92"/>
<reference evidence="1 2" key="1">
    <citation type="submission" date="2021-01" db="EMBL/GenBank/DDBJ databases">
        <title>Whole genome shotgun sequence of Planotetraspora kaengkrachanensis NBRC 104272.</title>
        <authorList>
            <person name="Komaki H."/>
            <person name="Tamura T."/>
        </authorList>
    </citation>
    <scope>NUCLEOTIDE SEQUENCE [LARGE SCALE GENOMIC DNA]</scope>
    <source>
        <strain evidence="1 2">NBRC 104272</strain>
    </source>
</reference>
<name>A0A8J3PY92_9ACTN</name>
<evidence type="ECO:0000313" key="1">
    <source>
        <dbReference type="EMBL" id="GIG83304.1"/>
    </source>
</evidence>
<sequence length="69" mass="7395">MRLTFLGKTGGSNEGGCPALYLTDRGTYVVQGVKVEDAQALADVRDLAPDETLVEIPADVLLLHREAQP</sequence>
<keyword evidence="2" id="KW-1185">Reference proteome</keyword>
<organism evidence="1 2">
    <name type="scientific">Planotetraspora kaengkrachanensis</name>
    <dbReference type="NCBI Taxonomy" id="575193"/>
    <lineage>
        <taxon>Bacteria</taxon>
        <taxon>Bacillati</taxon>
        <taxon>Actinomycetota</taxon>
        <taxon>Actinomycetes</taxon>
        <taxon>Streptosporangiales</taxon>
        <taxon>Streptosporangiaceae</taxon>
        <taxon>Planotetraspora</taxon>
    </lineage>
</organism>
<evidence type="ECO:0000313" key="2">
    <source>
        <dbReference type="Proteomes" id="UP000630097"/>
    </source>
</evidence>
<protein>
    <submittedName>
        <fullName evidence="1">Uncharacterized protein</fullName>
    </submittedName>
</protein>
<gene>
    <name evidence="1" type="ORF">Pka01_64310</name>
</gene>
<proteinExistence type="predicted"/>
<accession>A0A8J3PY92</accession>
<dbReference type="Proteomes" id="UP000630097">
    <property type="component" value="Unassembled WGS sequence"/>
</dbReference>
<dbReference type="RefSeq" id="WP_203886620.1">
    <property type="nucleotide sequence ID" value="NZ_BAABHH010000026.1"/>
</dbReference>
<dbReference type="EMBL" id="BONV01000037">
    <property type="protein sequence ID" value="GIG83304.1"/>
    <property type="molecule type" value="Genomic_DNA"/>
</dbReference>
<comment type="caution">
    <text evidence="1">The sequence shown here is derived from an EMBL/GenBank/DDBJ whole genome shotgun (WGS) entry which is preliminary data.</text>
</comment>